<gene>
    <name evidence="6" type="ORF">UFOPK1493_02343</name>
</gene>
<dbReference type="PRINTS" id="PR00455">
    <property type="entry name" value="HTHTETR"/>
</dbReference>
<dbReference type="Gene3D" id="1.10.357.10">
    <property type="entry name" value="Tetracycline Repressor, domain 2"/>
    <property type="match status" value="1"/>
</dbReference>
<dbReference type="AlphaFoldDB" id="A0A6J6E1B2"/>
<sequence length="218" mass="23150">MSTLRQAQAQATRRHLVEVATDLFSRLGYSVVTTTSLTEAAGVTRGALYHHFANMTEVMEAVLEQAGAALVAATQEALSTVTTPSERLLRLGPAVLDALAADPVVQRIVFVEAPTALGWTRWRALDGGRSLGLIVELLDELHRTGRLAPGAEPRMVAPLLLGAINEAAMFAASGEQRARRIADQLSLLTGALLAPTDGEPPARPARRTRGSRTKGTPS</sequence>
<proteinExistence type="predicted"/>
<evidence type="ECO:0000256" key="4">
    <source>
        <dbReference type="SAM" id="MobiDB-lite"/>
    </source>
</evidence>
<dbReference type="InterPro" id="IPR009057">
    <property type="entry name" value="Homeodomain-like_sf"/>
</dbReference>
<keyword evidence="1" id="KW-0805">Transcription regulation</keyword>
<dbReference type="GO" id="GO:0003677">
    <property type="term" value="F:DNA binding"/>
    <property type="evidence" value="ECO:0007669"/>
    <property type="project" value="UniProtKB-KW"/>
</dbReference>
<accession>A0A6J6E1B2</accession>
<dbReference type="PROSITE" id="PS01081">
    <property type="entry name" value="HTH_TETR_1"/>
    <property type="match status" value="1"/>
</dbReference>
<dbReference type="PROSITE" id="PS50977">
    <property type="entry name" value="HTH_TETR_2"/>
    <property type="match status" value="1"/>
</dbReference>
<dbReference type="PANTHER" id="PTHR47506">
    <property type="entry name" value="TRANSCRIPTIONAL REGULATORY PROTEIN"/>
    <property type="match status" value="1"/>
</dbReference>
<dbReference type="InterPro" id="IPR049484">
    <property type="entry name" value="Rv0078-like_C"/>
</dbReference>
<evidence type="ECO:0000256" key="1">
    <source>
        <dbReference type="ARBA" id="ARBA00023015"/>
    </source>
</evidence>
<keyword evidence="2" id="KW-0238">DNA-binding</keyword>
<dbReference type="Pfam" id="PF00440">
    <property type="entry name" value="TetR_N"/>
    <property type="match status" value="1"/>
</dbReference>
<dbReference type="EMBL" id="CAEZSR010000093">
    <property type="protein sequence ID" value="CAB4570280.1"/>
    <property type="molecule type" value="Genomic_DNA"/>
</dbReference>
<dbReference type="InterPro" id="IPR036271">
    <property type="entry name" value="Tet_transcr_reg_TetR-rel_C_sf"/>
</dbReference>
<evidence type="ECO:0000313" key="6">
    <source>
        <dbReference type="EMBL" id="CAB4570280.1"/>
    </source>
</evidence>
<feature type="domain" description="HTH tetR-type" evidence="5">
    <location>
        <begin position="10"/>
        <end position="70"/>
    </location>
</feature>
<evidence type="ECO:0000256" key="2">
    <source>
        <dbReference type="ARBA" id="ARBA00023125"/>
    </source>
</evidence>
<name>A0A6J6E1B2_9ZZZZ</name>
<dbReference type="Pfam" id="PF21351">
    <property type="entry name" value="TetR_C_41"/>
    <property type="match status" value="1"/>
</dbReference>
<protein>
    <submittedName>
        <fullName evidence="6">Unannotated protein</fullName>
    </submittedName>
</protein>
<reference evidence="6" key="1">
    <citation type="submission" date="2020-05" db="EMBL/GenBank/DDBJ databases">
        <authorList>
            <person name="Chiriac C."/>
            <person name="Salcher M."/>
            <person name="Ghai R."/>
            <person name="Kavagutti S V."/>
        </authorList>
    </citation>
    <scope>NUCLEOTIDE SEQUENCE</scope>
</reference>
<evidence type="ECO:0000256" key="3">
    <source>
        <dbReference type="ARBA" id="ARBA00023163"/>
    </source>
</evidence>
<evidence type="ECO:0000259" key="5">
    <source>
        <dbReference type="PROSITE" id="PS50977"/>
    </source>
</evidence>
<organism evidence="6">
    <name type="scientific">freshwater metagenome</name>
    <dbReference type="NCBI Taxonomy" id="449393"/>
    <lineage>
        <taxon>unclassified sequences</taxon>
        <taxon>metagenomes</taxon>
        <taxon>ecological metagenomes</taxon>
    </lineage>
</organism>
<feature type="region of interest" description="Disordered" evidence="4">
    <location>
        <begin position="193"/>
        <end position="218"/>
    </location>
</feature>
<dbReference type="InterPro" id="IPR023772">
    <property type="entry name" value="DNA-bd_HTH_TetR-type_CS"/>
</dbReference>
<keyword evidence="3" id="KW-0804">Transcription</keyword>
<dbReference type="InterPro" id="IPR001647">
    <property type="entry name" value="HTH_TetR"/>
</dbReference>
<dbReference type="SUPFAM" id="SSF48498">
    <property type="entry name" value="Tetracyclin repressor-like, C-terminal domain"/>
    <property type="match status" value="1"/>
</dbReference>
<dbReference type="PANTHER" id="PTHR47506:SF1">
    <property type="entry name" value="HTH-TYPE TRANSCRIPTIONAL REGULATOR YJDC"/>
    <property type="match status" value="1"/>
</dbReference>
<dbReference type="SUPFAM" id="SSF46689">
    <property type="entry name" value="Homeodomain-like"/>
    <property type="match status" value="1"/>
</dbReference>